<comment type="caution">
    <text evidence="4">The sequence shown here is derived from an EMBL/GenBank/DDBJ whole genome shotgun (WGS) entry which is preliminary data.</text>
</comment>
<organism evidence="4 5">
    <name type="scientific">Sediminicola luteus</name>
    <dbReference type="NCBI Taxonomy" id="319238"/>
    <lineage>
        <taxon>Bacteria</taxon>
        <taxon>Pseudomonadati</taxon>
        <taxon>Bacteroidota</taxon>
        <taxon>Flavobacteriia</taxon>
        <taxon>Flavobacteriales</taxon>
        <taxon>Flavobacteriaceae</taxon>
        <taxon>Sediminicola</taxon>
    </lineage>
</organism>
<evidence type="ECO:0000256" key="1">
    <source>
        <dbReference type="ARBA" id="ARBA00001933"/>
    </source>
</evidence>
<dbReference type="EMBL" id="NBWU01000002">
    <property type="protein sequence ID" value="PCE64699.1"/>
    <property type="molecule type" value="Genomic_DNA"/>
</dbReference>
<name>A0A2A4G6W0_9FLAO</name>
<dbReference type="InterPro" id="IPR050087">
    <property type="entry name" value="AON_synthase_class-II"/>
</dbReference>
<dbReference type="InterPro" id="IPR015422">
    <property type="entry name" value="PyrdxlP-dep_Trfase_small"/>
</dbReference>
<evidence type="ECO:0000256" key="3">
    <source>
        <dbReference type="ARBA" id="ARBA00022898"/>
    </source>
</evidence>
<evidence type="ECO:0000256" key="2">
    <source>
        <dbReference type="ARBA" id="ARBA00022679"/>
    </source>
</evidence>
<dbReference type="PANTHER" id="PTHR13693">
    <property type="entry name" value="CLASS II AMINOTRANSFERASE/8-AMINO-7-OXONONANOATE SYNTHASE"/>
    <property type="match status" value="1"/>
</dbReference>
<proteinExistence type="predicted"/>
<dbReference type="InterPro" id="IPR015424">
    <property type="entry name" value="PyrdxlP-dep_Trfase"/>
</dbReference>
<reference evidence="4 5" key="1">
    <citation type="submission" date="2017-04" db="EMBL/GenBank/DDBJ databases">
        <title>A new member of the family Flavobacteriaceae isolated from ascidians.</title>
        <authorList>
            <person name="Chen L."/>
        </authorList>
    </citation>
    <scope>NUCLEOTIDE SEQUENCE [LARGE SCALE GENOMIC DNA]</scope>
    <source>
        <strain evidence="4 5">HQA918</strain>
    </source>
</reference>
<comment type="cofactor">
    <cofactor evidence="1">
        <name>pyridoxal 5'-phosphate</name>
        <dbReference type="ChEBI" id="CHEBI:597326"/>
    </cofactor>
</comment>
<dbReference type="Proteomes" id="UP000219559">
    <property type="component" value="Unassembled WGS sequence"/>
</dbReference>
<gene>
    <name evidence="4" type="ORF">B7P33_05875</name>
</gene>
<sequence length="349" mass="38744">MNIPLDQFPGRSIVHQGKEYLYFGGTAYLGLQTHKAFKDIHIKQIERFGTNYGASRNANVRFNVYEQAENLLAQWVGSPSCATVSSGYLAGQWVLQHFSGSGFQLFHAPGSHPALTAPNIKSFDTHKSLVAALTDFHNQDETKQAVLFLDSVDFKGHHFPHFSWLKAIDVSRVIIVADDSHALGVLGHKGSGSYSILEGFTPKELVVCSSLGKGYGIQAGAVFGTQYRIDQLKQMPFFAGASPATPAAMATLTASETIYSIQRQITFNRVKQFESECRHTDKIGQIPELTSYNYINEDLSYHLKENGIIVTHFPYPANERPISSRIVISGYHLPSDITYLAKSINQYFD</sequence>
<dbReference type="OrthoDB" id="846426at2"/>
<accession>A0A2A4G6W0</accession>
<dbReference type="Gene3D" id="3.40.640.10">
    <property type="entry name" value="Type I PLP-dependent aspartate aminotransferase-like (Major domain)"/>
    <property type="match status" value="1"/>
</dbReference>
<dbReference type="AlphaFoldDB" id="A0A2A4G6W0"/>
<evidence type="ECO:0008006" key="6">
    <source>
        <dbReference type="Google" id="ProtNLM"/>
    </source>
</evidence>
<evidence type="ECO:0000313" key="5">
    <source>
        <dbReference type="Proteomes" id="UP000219559"/>
    </source>
</evidence>
<dbReference type="RefSeq" id="WP_097439980.1">
    <property type="nucleotide sequence ID" value="NZ_KZ300476.1"/>
</dbReference>
<dbReference type="GO" id="GO:0008710">
    <property type="term" value="F:8-amino-7-oxononanoate synthase activity"/>
    <property type="evidence" value="ECO:0007669"/>
    <property type="project" value="TreeGrafter"/>
</dbReference>
<dbReference type="GO" id="GO:0009102">
    <property type="term" value="P:biotin biosynthetic process"/>
    <property type="evidence" value="ECO:0007669"/>
    <property type="project" value="TreeGrafter"/>
</dbReference>
<keyword evidence="3" id="KW-0663">Pyridoxal phosphate</keyword>
<dbReference type="Gene3D" id="3.90.1150.10">
    <property type="entry name" value="Aspartate Aminotransferase, domain 1"/>
    <property type="match status" value="1"/>
</dbReference>
<keyword evidence="5" id="KW-1185">Reference proteome</keyword>
<dbReference type="SUPFAM" id="SSF53383">
    <property type="entry name" value="PLP-dependent transferases"/>
    <property type="match status" value="1"/>
</dbReference>
<evidence type="ECO:0000313" key="4">
    <source>
        <dbReference type="EMBL" id="PCE64699.1"/>
    </source>
</evidence>
<protein>
    <recommendedName>
        <fullName evidence="6">8-amino-7-oxononanoate synthase</fullName>
    </recommendedName>
</protein>
<keyword evidence="2" id="KW-0808">Transferase</keyword>
<dbReference type="PANTHER" id="PTHR13693:SF100">
    <property type="entry name" value="8-AMINO-7-OXONONANOATE SYNTHASE"/>
    <property type="match status" value="1"/>
</dbReference>
<dbReference type="InterPro" id="IPR015421">
    <property type="entry name" value="PyrdxlP-dep_Trfase_major"/>
</dbReference>